<feature type="domain" description="Methyltransferase" evidence="1">
    <location>
        <begin position="26"/>
        <end position="121"/>
    </location>
</feature>
<evidence type="ECO:0000259" key="1">
    <source>
        <dbReference type="Pfam" id="PF13649"/>
    </source>
</evidence>
<dbReference type="AlphaFoldDB" id="A0A9J6P7P2"/>
<name>A0A9J6P7P2_9CLOT</name>
<accession>A0A9J6P7P2</accession>
<gene>
    <name evidence="2" type="ORF">KDK92_17555</name>
</gene>
<dbReference type="EMBL" id="JAGSOJ010000004">
    <property type="protein sequence ID" value="MCM1991544.1"/>
    <property type="molecule type" value="Genomic_DNA"/>
</dbReference>
<dbReference type="Gene3D" id="3.40.50.150">
    <property type="entry name" value="Vaccinia Virus protein VP39"/>
    <property type="match status" value="1"/>
</dbReference>
<comment type="caution">
    <text evidence="2">The sequence shown here is derived from an EMBL/GenBank/DDBJ whole genome shotgun (WGS) entry which is preliminary data.</text>
</comment>
<sequence>MNQIYWQNQLFTFLLYTEGKGLKKKILDCGAGGKTPPLGIFKNYGYETHGVDCSENALEKAAEFEKKHNLNLNILKGDMRNLPFKDREFSYAYSYNSIFHMSKEDIKTSIKEIHRVLTKGGYAFINFPSCNDERATVGKKVGKGEYLQFEFGEDVLHSYFDINEAEDNGFFEGFNIIMKENSIRNGFRQNGDKVTKGYIDYILEKK</sequence>
<proteinExistence type="predicted"/>
<dbReference type="Pfam" id="PF13649">
    <property type="entry name" value="Methyltransf_25"/>
    <property type="match status" value="1"/>
</dbReference>
<dbReference type="PANTHER" id="PTHR44068:SF11">
    <property type="entry name" value="GERANYL DIPHOSPHATE 2-C-METHYLTRANSFERASE"/>
    <property type="match status" value="1"/>
</dbReference>
<dbReference type="RefSeq" id="WP_250860670.1">
    <property type="nucleotide sequence ID" value="NZ_JAGSOJ010000004.1"/>
</dbReference>
<dbReference type="GO" id="GO:0032259">
    <property type="term" value="P:methylation"/>
    <property type="evidence" value="ECO:0007669"/>
    <property type="project" value="UniProtKB-KW"/>
</dbReference>
<reference evidence="2" key="1">
    <citation type="journal article" date="2021" name="mSystems">
        <title>Bacteria and Archaea Synergistically Convert Glycine Betaine to Biogenic Methane in the Formosa Cold Seep of the South China Sea.</title>
        <authorList>
            <person name="Li L."/>
            <person name="Zhang W."/>
            <person name="Zhang S."/>
            <person name="Song L."/>
            <person name="Sun Q."/>
            <person name="Zhang H."/>
            <person name="Xiang H."/>
            <person name="Dong X."/>
        </authorList>
    </citation>
    <scope>NUCLEOTIDE SEQUENCE</scope>
    <source>
        <strain evidence="2">ZWT</strain>
    </source>
</reference>
<evidence type="ECO:0000313" key="2">
    <source>
        <dbReference type="EMBL" id="MCM1991544.1"/>
    </source>
</evidence>
<dbReference type="CDD" id="cd02440">
    <property type="entry name" value="AdoMet_MTases"/>
    <property type="match status" value="1"/>
</dbReference>
<protein>
    <submittedName>
        <fullName evidence="2">Class I SAM-dependent methyltransferase</fullName>
    </submittedName>
</protein>
<dbReference type="Proteomes" id="UP001056429">
    <property type="component" value="Unassembled WGS sequence"/>
</dbReference>
<dbReference type="SUPFAM" id="SSF53335">
    <property type="entry name" value="S-adenosyl-L-methionine-dependent methyltransferases"/>
    <property type="match status" value="1"/>
</dbReference>
<dbReference type="InterPro" id="IPR029063">
    <property type="entry name" value="SAM-dependent_MTases_sf"/>
</dbReference>
<dbReference type="PANTHER" id="PTHR44068">
    <property type="entry name" value="ZGC:194242"/>
    <property type="match status" value="1"/>
</dbReference>
<keyword evidence="2" id="KW-0489">Methyltransferase</keyword>
<dbReference type="InterPro" id="IPR050447">
    <property type="entry name" value="Erg6_SMT_methyltransf"/>
</dbReference>
<dbReference type="InterPro" id="IPR041698">
    <property type="entry name" value="Methyltransf_25"/>
</dbReference>
<keyword evidence="2" id="KW-0808">Transferase</keyword>
<keyword evidence="3" id="KW-1185">Reference proteome</keyword>
<evidence type="ECO:0000313" key="3">
    <source>
        <dbReference type="Proteomes" id="UP001056429"/>
    </source>
</evidence>
<dbReference type="GO" id="GO:0008168">
    <property type="term" value="F:methyltransferase activity"/>
    <property type="evidence" value="ECO:0007669"/>
    <property type="project" value="UniProtKB-KW"/>
</dbReference>
<reference evidence="2" key="2">
    <citation type="submission" date="2021-04" db="EMBL/GenBank/DDBJ databases">
        <authorList>
            <person name="Dong X."/>
        </authorList>
    </citation>
    <scope>NUCLEOTIDE SEQUENCE</scope>
    <source>
        <strain evidence="2">ZWT</strain>
    </source>
</reference>
<organism evidence="2 3">
    <name type="scientific">Oceanirhabdus seepicola</name>
    <dbReference type="NCBI Taxonomy" id="2828781"/>
    <lineage>
        <taxon>Bacteria</taxon>
        <taxon>Bacillati</taxon>
        <taxon>Bacillota</taxon>
        <taxon>Clostridia</taxon>
        <taxon>Eubacteriales</taxon>
        <taxon>Clostridiaceae</taxon>
        <taxon>Oceanirhabdus</taxon>
    </lineage>
</organism>